<feature type="compositionally biased region" description="Polar residues" evidence="1">
    <location>
        <begin position="1"/>
        <end position="12"/>
    </location>
</feature>
<name>A0A0B6XV10_9EUPU</name>
<proteinExistence type="predicted"/>
<evidence type="ECO:0000256" key="1">
    <source>
        <dbReference type="SAM" id="MobiDB-lite"/>
    </source>
</evidence>
<reference evidence="2" key="1">
    <citation type="submission" date="2014-12" db="EMBL/GenBank/DDBJ databases">
        <title>Insight into the proteome of Arion vulgaris.</title>
        <authorList>
            <person name="Aradska J."/>
            <person name="Bulat T."/>
            <person name="Smidak R."/>
            <person name="Sarate P."/>
            <person name="Gangsoo J."/>
            <person name="Sialana F."/>
            <person name="Bilban M."/>
            <person name="Lubec G."/>
        </authorList>
    </citation>
    <scope>NUCLEOTIDE SEQUENCE</scope>
    <source>
        <tissue evidence="2">Skin</tissue>
    </source>
</reference>
<feature type="compositionally biased region" description="Polar residues" evidence="1">
    <location>
        <begin position="20"/>
        <end position="43"/>
    </location>
</feature>
<feature type="compositionally biased region" description="Low complexity" evidence="1">
    <location>
        <begin position="48"/>
        <end position="60"/>
    </location>
</feature>
<feature type="non-terminal residue" evidence="2">
    <location>
        <position position="1"/>
    </location>
</feature>
<sequence>PPRKQQQTIQQSDTEEASGTGVTTATPLAGSTQAIPSVTSATPNVLLPAPSSSVPSSPSS</sequence>
<accession>A0A0B6XV10</accession>
<organism evidence="2">
    <name type="scientific">Arion vulgaris</name>
    <dbReference type="NCBI Taxonomy" id="1028688"/>
    <lineage>
        <taxon>Eukaryota</taxon>
        <taxon>Metazoa</taxon>
        <taxon>Spiralia</taxon>
        <taxon>Lophotrochozoa</taxon>
        <taxon>Mollusca</taxon>
        <taxon>Gastropoda</taxon>
        <taxon>Heterobranchia</taxon>
        <taxon>Euthyneura</taxon>
        <taxon>Panpulmonata</taxon>
        <taxon>Eupulmonata</taxon>
        <taxon>Stylommatophora</taxon>
        <taxon>Helicina</taxon>
        <taxon>Arionoidea</taxon>
        <taxon>Arionidae</taxon>
        <taxon>Arion</taxon>
    </lineage>
</organism>
<gene>
    <name evidence="2" type="primary">ORF629</name>
</gene>
<protein>
    <submittedName>
        <fullName evidence="2">Uncharacterized protein</fullName>
    </submittedName>
</protein>
<dbReference type="AlphaFoldDB" id="A0A0B6XV10"/>
<dbReference type="EMBL" id="HACG01000265">
    <property type="protein sequence ID" value="CEK47130.1"/>
    <property type="molecule type" value="Transcribed_RNA"/>
</dbReference>
<feature type="region of interest" description="Disordered" evidence="1">
    <location>
        <begin position="1"/>
        <end position="60"/>
    </location>
</feature>
<evidence type="ECO:0000313" key="2">
    <source>
        <dbReference type="EMBL" id="CEK47130.1"/>
    </source>
</evidence>